<evidence type="ECO:0000256" key="4">
    <source>
        <dbReference type="ARBA" id="ARBA00022622"/>
    </source>
</evidence>
<reference evidence="10" key="1">
    <citation type="submission" date="2013-02" db="EMBL/GenBank/DDBJ databases">
        <authorList>
            <person name="Cross G.A.M."/>
            <person name="Kim H.-S."/>
            <person name="Wickstead B."/>
        </authorList>
    </citation>
    <scope>NUCLEOTIDE SEQUENCE</scope>
    <source>
        <strain evidence="10">Lister 427</strain>
    </source>
</reference>
<keyword evidence="6" id="KW-0325">Glycoprotein</keyword>
<comment type="subcellular location">
    <subcellularLocation>
        <location evidence="2">Cell membrane</location>
        <topology evidence="2">Lipid-anchor</topology>
        <topology evidence="2">GPI-anchor</topology>
    </subcellularLocation>
</comment>
<sequence>MKRTYATLIEFLVTYVASANQDTAGREVKSACTEARYAKPLEEKLSTMVKNLRQDQAALQTAKQAYELAVANFCETPKKIAFTAMSALAARRLSSAATDVEAATQEYLEAQRFLNMRQATLVTITRNTVKGSKADKDSAPTGSGGSYNSGKQCDAVHTLVLDTTNNCTLEGSDVEQITSANTDLTSIKKLKMATGEATALQKLTIRALATGTAASLAHASTATHGFCTTTAATALVSATDLLGTTVTAQPRTDAAEEIDLHDGNKETECKEHDSSKAWQEYTPTALAAAICKAKNTRLPNLVEPHKEKLMTLEQDETIAQAITDMASPGKEAPPAGEERKKLIHTYLGKTEDGYQQGFVKDLTVNKIDITIREKPIRQTPLEIATSGEASTVLPYLFGKHLSSKPIKQTTTTSVPHTKEISDKDKCKTEDGCELKDEKCIAQVEETGKDDKTTNTTGSNSFVIKAPILLAFLRL</sequence>
<keyword evidence="9" id="KW-0732">Signal</keyword>
<proteinExistence type="predicted"/>
<feature type="region of interest" description="Disordered" evidence="8">
    <location>
        <begin position="129"/>
        <end position="148"/>
    </location>
</feature>
<accession>M4SYK5</accession>
<keyword evidence="4" id="KW-0336">GPI-anchor</keyword>
<protein>
    <submittedName>
        <fullName evidence="10">Variant surface glycoprotein 638</fullName>
    </submittedName>
</protein>
<evidence type="ECO:0000256" key="8">
    <source>
        <dbReference type="SAM" id="MobiDB-lite"/>
    </source>
</evidence>
<dbReference type="SUPFAM" id="SSF118251">
    <property type="entry name" value="Variant surface glycoprotein MITAT 1.2, VSG 221, C-terminal domain"/>
    <property type="match status" value="1"/>
</dbReference>
<feature type="chain" id="PRO_5004058001" evidence="9">
    <location>
        <begin position="20"/>
        <end position="474"/>
    </location>
</feature>
<dbReference type="VEuPathDB" id="TriTrypDB:Tb427_000252000"/>
<dbReference type="GO" id="GO:0005886">
    <property type="term" value="C:plasma membrane"/>
    <property type="evidence" value="ECO:0007669"/>
    <property type="project" value="UniProtKB-SubCell"/>
</dbReference>
<evidence type="ECO:0000313" key="10">
    <source>
        <dbReference type="EMBL" id="AGH61194.1"/>
    </source>
</evidence>
<dbReference type="GO" id="GO:0098552">
    <property type="term" value="C:side of membrane"/>
    <property type="evidence" value="ECO:0007669"/>
    <property type="project" value="UniProtKB-KW"/>
</dbReference>
<keyword evidence="3" id="KW-1003">Cell membrane</keyword>
<keyword evidence="5" id="KW-0472">Membrane</keyword>
<evidence type="ECO:0000256" key="1">
    <source>
        <dbReference type="ARBA" id="ARBA00002523"/>
    </source>
</evidence>
<dbReference type="EMBL" id="KC613763">
    <property type="protein sequence ID" value="AGH61194.1"/>
    <property type="molecule type" value="Genomic_DNA"/>
</dbReference>
<evidence type="ECO:0000256" key="7">
    <source>
        <dbReference type="ARBA" id="ARBA00023288"/>
    </source>
</evidence>
<feature type="signal peptide" evidence="9">
    <location>
        <begin position="1"/>
        <end position="19"/>
    </location>
</feature>
<evidence type="ECO:0000256" key="5">
    <source>
        <dbReference type="ARBA" id="ARBA00023136"/>
    </source>
</evidence>
<evidence type="ECO:0000256" key="2">
    <source>
        <dbReference type="ARBA" id="ARBA00004609"/>
    </source>
</evidence>
<reference evidence="10" key="2">
    <citation type="journal article" date="2014" name="Mol. Biochem. Parasitol.">
        <title>Capturing the variant surface glycoprotein repertoire (the VSGnome) of Trypanosoma brucei Lister 427.</title>
        <authorList>
            <person name="Cross G.A."/>
            <person name="Kim H.S."/>
            <person name="Wickstead B."/>
        </authorList>
    </citation>
    <scope>NUCLEOTIDE SEQUENCE</scope>
    <source>
        <strain evidence="10">Lister 427</strain>
    </source>
</reference>
<comment type="function">
    <text evidence="1">VSG forms a coat on the surface of the parasite. The trypanosome evades the immune response of the host by expressing a series of antigenically distinct VSGs from an estimated 1000 VSG genes.</text>
</comment>
<evidence type="ECO:0000256" key="6">
    <source>
        <dbReference type="ARBA" id="ARBA00023180"/>
    </source>
</evidence>
<keyword evidence="7" id="KW-0449">Lipoprotein</keyword>
<organism evidence="10">
    <name type="scientific">Trypanosoma brucei</name>
    <dbReference type="NCBI Taxonomy" id="5691"/>
    <lineage>
        <taxon>Eukaryota</taxon>
        <taxon>Discoba</taxon>
        <taxon>Euglenozoa</taxon>
        <taxon>Kinetoplastea</taxon>
        <taxon>Metakinetoplastina</taxon>
        <taxon>Trypanosomatida</taxon>
        <taxon>Trypanosomatidae</taxon>
        <taxon>Trypanosoma</taxon>
    </lineage>
</organism>
<dbReference type="AlphaFoldDB" id="M4SYK5"/>
<evidence type="ECO:0000256" key="9">
    <source>
        <dbReference type="SAM" id="SignalP"/>
    </source>
</evidence>
<name>M4SYK5_9TRYP</name>
<dbReference type="InterPro" id="IPR027446">
    <property type="entry name" value="VSG_C_dom_sf"/>
</dbReference>
<evidence type="ECO:0000256" key="3">
    <source>
        <dbReference type="ARBA" id="ARBA00022475"/>
    </source>
</evidence>
<dbReference type="VEuPathDB" id="TriTrypDB:Tb1125.Tb09.v4.0166"/>
<dbReference type="SUPFAM" id="SSF58087">
    <property type="entry name" value="Variant surface glycoprotein (N-terminal domain)"/>
    <property type="match status" value="1"/>
</dbReference>